<keyword evidence="7" id="KW-1185">Reference proteome</keyword>
<evidence type="ECO:0000313" key="6">
    <source>
        <dbReference type="EMBL" id="KAH7447992.1"/>
    </source>
</evidence>
<dbReference type="PANTHER" id="PTHR31140">
    <property type="entry name" value="B3 DOMAIN-CONTAINING TRANSCRIPTION FACTOR ABI3"/>
    <property type="match status" value="1"/>
</dbReference>
<dbReference type="InterPro" id="IPR003340">
    <property type="entry name" value="B3_DNA-bd"/>
</dbReference>
<organism evidence="6 7">
    <name type="scientific">Ceratopteris richardii</name>
    <name type="common">Triangle waterfern</name>
    <dbReference type="NCBI Taxonomy" id="49495"/>
    <lineage>
        <taxon>Eukaryota</taxon>
        <taxon>Viridiplantae</taxon>
        <taxon>Streptophyta</taxon>
        <taxon>Embryophyta</taxon>
        <taxon>Tracheophyta</taxon>
        <taxon>Polypodiopsida</taxon>
        <taxon>Polypodiidae</taxon>
        <taxon>Polypodiales</taxon>
        <taxon>Pteridineae</taxon>
        <taxon>Pteridaceae</taxon>
        <taxon>Parkerioideae</taxon>
        <taxon>Ceratopteris</taxon>
    </lineage>
</organism>
<dbReference type="InterPro" id="IPR015300">
    <property type="entry name" value="DNA-bd_pseudobarrel_sf"/>
</dbReference>
<accession>A0A8T2VL08</accession>
<name>A0A8T2VL08_CERRI</name>
<sequence>MENVMKINCHPIKLKKSVDRSPGEFVEGKKVKKKREKKDGTAFRHAIQQQTIAAAAQRSSAMMELWNAYPRDSDFGFAEITPLSILPWEESYTLGDHALPEAAIQESLIDVSTLPALDMISDYNSAHLFLNGRKTKAEISVSARTEMYRSFLEVLRKKFIKGFTSEKEASTNLENPDFRLSELLKYVVSEIEHNVEIDNFKTESSECIFWVSVQNMARKCGVDFREFEKFCDSPEFKAVSQITGNVSTRGTYSLSSSSSMTNSLDQFQELPPMTTTRCNIYTTTNTSALGQPKFLECQRIMQPLLCNNLSKDRTSFTHPDTLQSTFSPSGHLVFQNHCSTFPMPNKTPKSSMRKSSSQCFTMCLGSRYPSTTLLPKVSEICRKRTQRQRKRAMSYNHLLTNFAASTISSDFVGTSDLQFLLEKELKPSDVGSLGRIILPKRQAEDKLPHLEAKEGLTMYFQDMQTSQIWTLKYRFWPNNKTRMYLLESTGSFVKLHELHEGDFLMLYKNLKTGNYMIDCRKATWPKCLTMEHKTIQSASCESGPSIDPTDLNLSKSTEIVPCTSQPSQDVPLMIQLPASLCNSDGNDNVEHTDITSATMWDADYLNDLVQGFSEIGTRKSIDELFNFKV</sequence>
<dbReference type="PANTHER" id="PTHR31140:SF81">
    <property type="entry name" value="B3 DOMAIN-CONTAINING TRANSCRIPTION FACTOR ABI3"/>
    <property type="match status" value="1"/>
</dbReference>
<dbReference type="Gene3D" id="2.40.330.10">
    <property type="entry name" value="DNA-binding pseudobarrel domain"/>
    <property type="match status" value="1"/>
</dbReference>
<dbReference type="SMART" id="SM01019">
    <property type="entry name" value="B3"/>
    <property type="match status" value="1"/>
</dbReference>
<keyword evidence="2" id="KW-0238">DNA-binding</keyword>
<dbReference type="CDD" id="cd10017">
    <property type="entry name" value="B3_DNA"/>
    <property type="match status" value="1"/>
</dbReference>
<evidence type="ECO:0000256" key="3">
    <source>
        <dbReference type="ARBA" id="ARBA00023163"/>
    </source>
</evidence>
<comment type="caution">
    <text evidence="6">The sequence shown here is derived from an EMBL/GenBank/DDBJ whole genome shotgun (WGS) entry which is preliminary data.</text>
</comment>
<dbReference type="PROSITE" id="PS50863">
    <property type="entry name" value="B3"/>
    <property type="match status" value="1"/>
</dbReference>
<dbReference type="EMBL" id="CM035406">
    <property type="protein sequence ID" value="KAH7447992.1"/>
    <property type="molecule type" value="Genomic_DNA"/>
</dbReference>
<dbReference type="GO" id="GO:0003700">
    <property type="term" value="F:DNA-binding transcription factor activity"/>
    <property type="evidence" value="ECO:0007669"/>
    <property type="project" value="InterPro"/>
</dbReference>
<proteinExistence type="predicted"/>
<dbReference type="AlphaFoldDB" id="A0A8T2VL08"/>
<keyword evidence="1" id="KW-0805">Transcription regulation</keyword>
<feature type="domain" description="TF-B3" evidence="5">
    <location>
        <begin position="421"/>
        <end position="523"/>
    </location>
</feature>
<reference evidence="6" key="1">
    <citation type="submission" date="2021-08" db="EMBL/GenBank/DDBJ databases">
        <title>WGS assembly of Ceratopteris richardii.</title>
        <authorList>
            <person name="Marchant D.B."/>
            <person name="Chen G."/>
            <person name="Jenkins J."/>
            <person name="Shu S."/>
            <person name="Leebens-Mack J."/>
            <person name="Grimwood J."/>
            <person name="Schmutz J."/>
            <person name="Soltis P."/>
            <person name="Soltis D."/>
            <person name="Chen Z.-H."/>
        </authorList>
    </citation>
    <scope>NUCLEOTIDE SEQUENCE</scope>
    <source>
        <strain evidence="6">Whitten #5841</strain>
        <tissue evidence="6">Leaf</tissue>
    </source>
</reference>
<dbReference type="Proteomes" id="UP000825935">
    <property type="component" value="Chromosome 1"/>
</dbReference>
<keyword evidence="4" id="KW-0539">Nucleus</keyword>
<evidence type="ECO:0000256" key="1">
    <source>
        <dbReference type="ARBA" id="ARBA00023015"/>
    </source>
</evidence>
<keyword evidence="3" id="KW-0804">Transcription</keyword>
<dbReference type="Pfam" id="PF02362">
    <property type="entry name" value="B3"/>
    <property type="match status" value="1"/>
</dbReference>
<evidence type="ECO:0000256" key="4">
    <source>
        <dbReference type="ARBA" id="ARBA00023242"/>
    </source>
</evidence>
<dbReference type="SUPFAM" id="SSF101936">
    <property type="entry name" value="DNA-binding pseudobarrel domain"/>
    <property type="match status" value="1"/>
</dbReference>
<evidence type="ECO:0000259" key="5">
    <source>
        <dbReference type="PROSITE" id="PS50863"/>
    </source>
</evidence>
<protein>
    <recommendedName>
        <fullName evidence="5">TF-B3 domain-containing protein</fullName>
    </recommendedName>
</protein>
<evidence type="ECO:0000256" key="2">
    <source>
        <dbReference type="ARBA" id="ARBA00023125"/>
    </source>
</evidence>
<dbReference type="InterPro" id="IPR044800">
    <property type="entry name" value="LEC2-like"/>
</dbReference>
<evidence type="ECO:0000313" key="7">
    <source>
        <dbReference type="Proteomes" id="UP000825935"/>
    </source>
</evidence>
<gene>
    <name evidence="6" type="ORF">KP509_01G131300</name>
</gene>
<dbReference type="OrthoDB" id="757982at2759"/>
<dbReference type="GO" id="GO:0003677">
    <property type="term" value="F:DNA binding"/>
    <property type="evidence" value="ECO:0007669"/>
    <property type="project" value="UniProtKB-KW"/>
</dbReference>